<dbReference type="EMBL" id="DQ090838">
    <property type="protein sequence ID" value="AAZ66439.1"/>
    <property type="molecule type" value="mRNA"/>
</dbReference>
<evidence type="ECO:0000256" key="5">
    <source>
        <dbReference type="ARBA" id="ARBA00022859"/>
    </source>
</evidence>
<keyword evidence="9" id="KW-0564">Palmitate</keyword>
<dbReference type="GO" id="GO:0002250">
    <property type="term" value="P:adaptive immune response"/>
    <property type="evidence" value="ECO:0007669"/>
    <property type="project" value="UniProtKB-KW"/>
</dbReference>
<evidence type="ECO:0000256" key="12">
    <source>
        <dbReference type="ARBA" id="ARBA00023288"/>
    </source>
</evidence>
<evidence type="ECO:0000256" key="3">
    <source>
        <dbReference type="ARBA" id="ARBA00022692"/>
    </source>
</evidence>
<feature type="signal peptide" evidence="15">
    <location>
        <begin position="1"/>
        <end position="21"/>
    </location>
</feature>
<evidence type="ECO:0000313" key="16">
    <source>
        <dbReference type="EMBL" id="AAZ66440.1"/>
    </source>
</evidence>
<evidence type="ECO:0000256" key="13">
    <source>
        <dbReference type="ARBA" id="ARBA00023319"/>
    </source>
</evidence>
<evidence type="ECO:0000256" key="15">
    <source>
        <dbReference type="SAM" id="SignalP"/>
    </source>
</evidence>
<dbReference type="InterPro" id="IPR013783">
    <property type="entry name" value="Ig-like_fold"/>
</dbReference>
<dbReference type="GeneID" id="127371120"/>
<keyword evidence="5" id="KW-0391">Immunity</keyword>
<keyword evidence="7" id="KW-1064">Adaptive immunity</keyword>
<dbReference type="CTD" id="925"/>
<evidence type="ECO:0000256" key="1">
    <source>
        <dbReference type="ARBA" id="ARBA00004251"/>
    </source>
</evidence>
<dbReference type="Gene3D" id="2.60.40.10">
    <property type="entry name" value="Immunoglobulins"/>
    <property type="match status" value="1"/>
</dbReference>
<evidence type="ECO:0000256" key="9">
    <source>
        <dbReference type="ARBA" id="ARBA00023139"/>
    </source>
</evidence>
<organism evidence="16">
    <name type="scientific">Dicentrarchus labrax</name>
    <name type="common">European seabass</name>
    <name type="synonym">Morone labrax</name>
    <dbReference type="NCBI Taxonomy" id="13489"/>
    <lineage>
        <taxon>Eukaryota</taxon>
        <taxon>Metazoa</taxon>
        <taxon>Chordata</taxon>
        <taxon>Craniata</taxon>
        <taxon>Vertebrata</taxon>
        <taxon>Euteleostomi</taxon>
        <taxon>Actinopterygii</taxon>
        <taxon>Neopterygii</taxon>
        <taxon>Teleostei</taxon>
        <taxon>Neoteleostei</taxon>
        <taxon>Acanthomorphata</taxon>
        <taxon>Eupercaria</taxon>
        <taxon>Moronidae</taxon>
        <taxon>Dicentrarchus</taxon>
    </lineage>
</organism>
<keyword evidence="13" id="KW-0393">Immunoglobulin domain</keyword>
<feature type="transmembrane region" description="Helical" evidence="14">
    <location>
        <begin position="168"/>
        <end position="191"/>
    </location>
</feature>
<keyword evidence="10" id="KW-1015">Disulfide bond</keyword>
<keyword evidence="2" id="KW-1003">Cell membrane</keyword>
<comment type="subcellular location">
    <subcellularLocation>
        <location evidence="1">Cell membrane</location>
        <topology evidence="1">Single-pass type I membrane protein</topology>
    </subcellularLocation>
</comment>
<dbReference type="GO" id="GO:0005886">
    <property type="term" value="C:plasma membrane"/>
    <property type="evidence" value="ECO:0007669"/>
    <property type="project" value="UniProtKB-SubCell"/>
</dbReference>
<reference evidence="16" key="1">
    <citation type="journal article" date="2006" name="Vet. Immunol. Immunopathol.">
        <title>Molecular cloning and characterization of sea bass (Dicentrarchus labrax L.) CD8alpha.</title>
        <authorList>
            <person name="Pinto R.D."/>
            <person name="Nascimento D.S."/>
            <person name="Vale A."/>
            <person name="Santos N.M."/>
        </authorList>
    </citation>
    <scope>NUCLEOTIDE SEQUENCE</scope>
</reference>
<keyword evidence="11" id="KW-0325">Glycoprotein</keyword>
<dbReference type="RefSeq" id="XP_051269742.1">
    <property type="nucleotide sequence ID" value="XM_051413782.1"/>
</dbReference>
<proteinExistence type="evidence at transcript level"/>
<dbReference type="EMBL" id="DQ090839">
    <property type="protein sequence ID" value="AAZ66440.1"/>
    <property type="molecule type" value="Genomic_DNA"/>
</dbReference>
<keyword evidence="8 14" id="KW-0472">Membrane</keyword>
<dbReference type="AlphaFoldDB" id="Q2FBJ2"/>
<evidence type="ECO:0000256" key="8">
    <source>
        <dbReference type="ARBA" id="ARBA00023136"/>
    </source>
</evidence>
<evidence type="ECO:0000256" key="2">
    <source>
        <dbReference type="ARBA" id="ARBA00022475"/>
    </source>
</evidence>
<dbReference type="PANTHER" id="PTHR10441">
    <property type="entry name" value="CD8 ALPHA CHAIN"/>
    <property type="match status" value="1"/>
</dbReference>
<dbReference type="OrthoDB" id="9906515at2759"/>
<name>Q2FBJ2_DICLA</name>
<keyword evidence="6 14" id="KW-1133">Transmembrane helix</keyword>
<accession>Q2FBJ2</accession>
<keyword evidence="3 14" id="KW-0812">Transmembrane</keyword>
<keyword evidence="4 15" id="KW-0732">Signal</keyword>
<sequence>MDQKWIHILAILVFCLKITSGAGEDKATTEGQLVEIHCQSGTGTMIIWFRVLDKTGMEFIGSFSNNGVLKSTSLSNIYRQTKINQNILILQSFNKSRDSGIYSCASLYKGNELRFGKITRLFGEKAKVPQGAQVPTIKPTLCTTAATTPCVCNKKEEQTNPDMYCPPLILGPLAGGCGLLLLLLIITTLYCNKIRTRRCPHHYKRKPRTMAPGKQMMTHRHV</sequence>
<evidence type="ECO:0000256" key="7">
    <source>
        <dbReference type="ARBA" id="ARBA00023130"/>
    </source>
</evidence>
<evidence type="ECO:0000256" key="10">
    <source>
        <dbReference type="ARBA" id="ARBA00023157"/>
    </source>
</evidence>
<dbReference type="SUPFAM" id="SSF48726">
    <property type="entry name" value="Immunoglobulin"/>
    <property type="match status" value="1"/>
</dbReference>
<feature type="chain" id="PRO_5010972874" evidence="15">
    <location>
        <begin position="22"/>
        <end position="222"/>
    </location>
</feature>
<evidence type="ECO:0000256" key="4">
    <source>
        <dbReference type="ARBA" id="ARBA00022729"/>
    </source>
</evidence>
<keyword evidence="12" id="KW-0449">Lipoprotein</keyword>
<dbReference type="PANTHER" id="PTHR10441:SF2">
    <property type="entry name" value="T-CELL SURFACE GLYCOPROTEIN CD8 ALPHA CHAIN"/>
    <property type="match status" value="1"/>
</dbReference>
<dbReference type="CDD" id="cd00099">
    <property type="entry name" value="IgV"/>
    <property type="match status" value="1"/>
</dbReference>
<dbReference type="OMA" id="MIVWFRV"/>
<dbReference type="InterPro" id="IPR036179">
    <property type="entry name" value="Ig-like_dom_sf"/>
</dbReference>
<dbReference type="InterPro" id="IPR015468">
    <property type="entry name" value="CD8_asu"/>
</dbReference>
<evidence type="ECO:0000256" key="14">
    <source>
        <dbReference type="SAM" id="Phobius"/>
    </source>
</evidence>
<protein>
    <submittedName>
        <fullName evidence="16">CD8 alpha chain</fullName>
    </submittedName>
</protein>
<evidence type="ECO:0000256" key="6">
    <source>
        <dbReference type="ARBA" id="ARBA00022989"/>
    </source>
</evidence>
<evidence type="ECO:0000256" key="11">
    <source>
        <dbReference type="ARBA" id="ARBA00023180"/>
    </source>
</evidence>